<keyword evidence="3" id="KW-1185">Reference proteome</keyword>
<evidence type="ECO:0000313" key="2">
    <source>
        <dbReference type="EMBL" id="NSG86839.1"/>
    </source>
</evidence>
<evidence type="ECO:0000259" key="1">
    <source>
        <dbReference type="Pfam" id="PF13786"/>
    </source>
</evidence>
<dbReference type="Gene3D" id="2.60.40.1630">
    <property type="entry name" value="bacillus anthracis domain"/>
    <property type="match status" value="1"/>
</dbReference>
<organism evidence="2 3">
    <name type="scientific">Blautia faecis</name>
    <dbReference type="NCBI Taxonomy" id="871665"/>
    <lineage>
        <taxon>Bacteria</taxon>
        <taxon>Bacillati</taxon>
        <taxon>Bacillota</taxon>
        <taxon>Clostridia</taxon>
        <taxon>Lachnospirales</taxon>
        <taxon>Lachnospiraceae</taxon>
        <taxon>Blautia</taxon>
    </lineage>
</organism>
<feature type="domain" description="DUF4179" evidence="1">
    <location>
        <begin position="41"/>
        <end position="120"/>
    </location>
</feature>
<protein>
    <submittedName>
        <fullName evidence="2">DUF4179 domain-containing protein</fullName>
    </submittedName>
</protein>
<dbReference type="EMBL" id="JAAITS010000051">
    <property type="protein sequence ID" value="NSG86839.1"/>
    <property type="molecule type" value="Genomic_DNA"/>
</dbReference>
<reference evidence="2 3" key="1">
    <citation type="journal article" date="2020" name="Cell Host Microbe">
        <title>Functional and Genomic Variation between Human-Derived Isolates of Lachnospiraceae Reveals Inter- and Intra-Species Diversity.</title>
        <authorList>
            <person name="Sorbara M.T."/>
            <person name="Littmann E.R."/>
            <person name="Fontana E."/>
            <person name="Moody T.U."/>
            <person name="Kohout C.E."/>
            <person name="Gjonbalaj M."/>
            <person name="Eaton V."/>
            <person name="Seok R."/>
            <person name="Leiner I.M."/>
            <person name="Pamer E.G."/>
        </authorList>
    </citation>
    <scope>NUCLEOTIDE SEQUENCE [LARGE SCALE GENOMIC DNA]</scope>
    <source>
        <strain evidence="2 3">MSK.17.74</strain>
    </source>
</reference>
<dbReference type="InterPro" id="IPR025436">
    <property type="entry name" value="DUF4179"/>
</dbReference>
<name>A0ABX2H9V6_9FIRM</name>
<proteinExistence type="predicted"/>
<sequence>MQNNKGWDFLTTFADINDNYIYQASKPWKENKIKTFKMPLKKVIACAVIVMIVGLGLTHQNEVKAAWEKMTSLIGQILGISEDTGEYIKQIQNKITKNGVKVSLEEVAVDDENLWIAYSMTDENGNNDVSMSSIEASVDGVKLELERQYSNYNNTDSKSKDYVARFSLKASSAKQNFEITIGNFNTKGDQLYIKDKYNFSFTADPKILERDTKEVFIDQFIQLDEKQTVTISKAKYNLFSCTLYGTLPDMNENTELWIRGKDDVGNEISFNLISYRNPELIFELAEPGSARNAKKLTLQLYQYTENEESNILYKKEDYGDFYAEEIGKEYNENQSPEELAVPVGNEFTVDLQN</sequence>
<evidence type="ECO:0000313" key="3">
    <source>
        <dbReference type="Proteomes" id="UP001644719"/>
    </source>
</evidence>
<dbReference type="Pfam" id="PF13786">
    <property type="entry name" value="DUF4179"/>
    <property type="match status" value="1"/>
</dbReference>
<dbReference type="Proteomes" id="UP001644719">
    <property type="component" value="Unassembled WGS sequence"/>
</dbReference>
<accession>A0ABX2H9V6</accession>
<dbReference type="RefSeq" id="WP_148462077.1">
    <property type="nucleotide sequence ID" value="NZ_JAAINN010000048.1"/>
</dbReference>
<comment type="caution">
    <text evidence="2">The sequence shown here is derived from an EMBL/GenBank/DDBJ whole genome shotgun (WGS) entry which is preliminary data.</text>
</comment>
<gene>
    <name evidence="2" type="ORF">G5B17_15820</name>
</gene>